<evidence type="ECO:0000313" key="1">
    <source>
        <dbReference type="EMBL" id="GAI45924.1"/>
    </source>
</evidence>
<protein>
    <submittedName>
        <fullName evidence="1">Uncharacterized protein</fullName>
    </submittedName>
</protein>
<dbReference type="EMBL" id="BARV01024326">
    <property type="protein sequence ID" value="GAI45924.1"/>
    <property type="molecule type" value="Genomic_DNA"/>
</dbReference>
<feature type="non-terminal residue" evidence="1">
    <location>
        <position position="82"/>
    </location>
</feature>
<gene>
    <name evidence="1" type="ORF">S06H3_39729</name>
</gene>
<name>X1QRM6_9ZZZZ</name>
<organism evidence="1">
    <name type="scientific">marine sediment metagenome</name>
    <dbReference type="NCBI Taxonomy" id="412755"/>
    <lineage>
        <taxon>unclassified sequences</taxon>
        <taxon>metagenomes</taxon>
        <taxon>ecological metagenomes</taxon>
    </lineage>
</organism>
<proteinExistence type="predicted"/>
<comment type="caution">
    <text evidence="1">The sequence shown here is derived from an EMBL/GenBank/DDBJ whole genome shotgun (WGS) entry which is preliminary data.</text>
</comment>
<sequence length="82" mass="9416">MDRHAARSIIAEEPDAALWHRQQGETSRSYQLFCVYLELLPGVRVLRRTRELVREGGRGISISRLKALCSTWTWVARAAAYD</sequence>
<dbReference type="AlphaFoldDB" id="X1QRM6"/>
<accession>X1QRM6</accession>
<reference evidence="1" key="1">
    <citation type="journal article" date="2014" name="Front. Microbiol.">
        <title>High frequency of phylogenetically diverse reductive dehalogenase-homologous genes in deep subseafloor sedimentary metagenomes.</title>
        <authorList>
            <person name="Kawai M."/>
            <person name="Futagami T."/>
            <person name="Toyoda A."/>
            <person name="Takaki Y."/>
            <person name="Nishi S."/>
            <person name="Hori S."/>
            <person name="Arai W."/>
            <person name="Tsubouchi T."/>
            <person name="Morono Y."/>
            <person name="Uchiyama I."/>
            <person name="Ito T."/>
            <person name="Fujiyama A."/>
            <person name="Inagaki F."/>
            <person name="Takami H."/>
        </authorList>
    </citation>
    <scope>NUCLEOTIDE SEQUENCE</scope>
    <source>
        <strain evidence="1">Expedition CK06-06</strain>
    </source>
</reference>